<evidence type="ECO:0000256" key="12">
    <source>
        <dbReference type="ARBA" id="ARBA00023136"/>
    </source>
</evidence>
<evidence type="ECO:0000256" key="11">
    <source>
        <dbReference type="ARBA" id="ARBA00022984"/>
    </source>
</evidence>
<evidence type="ECO:0000313" key="21">
    <source>
        <dbReference type="Proteomes" id="UP000593626"/>
    </source>
</evidence>
<comment type="catalytic activity">
    <reaction evidence="16">
        <text>[GlcNAc-(1-&gt;4)-Mur2Ac(oyl-L-Ala-gamma-D-Glu-L-Lys-D-Ala-D-Ala)](n)-di-trans,octa-cis-undecaprenyl diphosphate + beta-D-GlcNAc-(1-&gt;4)-Mur2Ac(oyl-L-Ala-gamma-D-Glu-L-Lys-D-Ala-D-Ala)-di-trans,octa-cis-undecaprenyl diphosphate = [GlcNAc-(1-&gt;4)-Mur2Ac(oyl-L-Ala-gamma-D-Glu-L-Lys-D-Ala-D-Ala)](n+1)-di-trans,octa-cis-undecaprenyl diphosphate + di-trans,octa-cis-undecaprenyl diphosphate + H(+)</text>
        <dbReference type="Rhea" id="RHEA:23708"/>
        <dbReference type="Rhea" id="RHEA-COMP:9602"/>
        <dbReference type="Rhea" id="RHEA-COMP:9603"/>
        <dbReference type="ChEBI" id="CHEBI:15378"/>
        <dbReference type="ChEBI" id="CHEBI:58405"/>
        <dbReference type="ChEBI" id="CHEBI:60033"/>
        <dbReference type="ChEBI" id="CHEBI:78435"/>
        <dbReference type="EC" id="2.4.99.28"/>
    </reaction>
</comment>
<dbReference type="InterPro" id="IPR001264">
    <property type="entry name" value="Glyco_trans_51"/>
</dbReference>
<evidence type="ECO:0000256" key="6">
    <source>
        <dbReference type="ARBA" id="ARBA00022670"/>
    </source>
</evidence>
<proteinExistence type="inferred from homology"/>
<keyword evidence="5" id="KW-0121">Carboxypeptidase</keyword>
<dbReference type="GO" id="GO:0006508">
    <property type="term" value="P:proteolysis"/>
    <property type="evidence" value="ECO:0007669"/>
    <property type="project" value="UniProtKB-KW"/>
</dbReference>
<evidence type="ECO:0000259" key="18">
    <source>
        <dbReference type="Pfam" id="PF00905"/>
    </source>
</evidence>
<dbReference type="SUPFAM" id="SSF53955">
    <property type="entry name" value="Lysozyme-like"/>
    <property type="match status" value="1"/>
</dbReference>
<dbReference type="AlphaFoldDB" id="A0A7S8CD77"/>
<keyword evidence="11" id="KW-0573">Peptidoglycan synthesis</keyword>
<evidence type="ECO:0000256" key="4">
    <source>
        <dbReference type="ARBA" id="ARBA00022475"/>
    </source>
</evidence>
<evidence type="ECO:0000256" key="15">
    <source>
        <dbReference type="ARBA" id="ARBA00034000"/>
    </source>
</evidence>
<dbReference type="PANTHER" id="PTHR32282:SF11">
    <property type="entry name" value="PENICILLIN-BINDING PROTEIN 1B"/>
    <property type="match status" value="1"/>
</dbReference>
<comment type="subcellular location">
    <subcellularLocation>
        <location evidence="1">Cell membrane</location>
    </subcellularLocation>
</comment>
<comment type="similarity">
    <text evidence="2">In the C-terminal section; belongs to the transpeptidase family.</text>
</comment>
<dbReference type="Pfam" id="PF00912">
    <property type="entry name" value="Transgly"/>
    <property type="match status" value="1"/>
</dbReference>
<dbReference type="Gene3D" id="1.10.3810.10">
    <property type="entry name" value="Biosynthetic peptidoglycan transglycosylase-like"/>
    <property type="match status" value="1"/>
</dbReference>
<dbReference type="PANTHER" id="PTHR32282">
    <property type="entry name" value="BINDING PROTEIN TRANSPEPTIDASE, PUTATIVE-RELATED"/>
    <property type="match status" value="1"/>
</dbReference>
<dbReference type="GO" id="GO:0005886">
    <property type="term" value="C:plasma membrane"/>
    <property type="evidence" value="ECO:0007669"/>
    <property type="project" value="UniProtKB-SubCell"/>
</dbReference>
<dbReference type="NCBIfam" id="TIGR02074">
    <property type="entry name" value="PBP_1a_fam"/>
    <property type="match status" value="1"/>
</dbReference>
<keyword evidence="17" id="KW-1133">Transmembrane helix</keyword>
<keyword evidence="8" id="KW-0808">Transferase</keyword>
<evidence type="ECO:0000256" key="3">
    <source>
        <dbReference type="ARBA" id="ARBA00007739"/>
    </source>
</evidence>
<keyword evidence="21" id="KW-1185">Reference proteome</keyword>
<dbReference type="FunFam" id="1.10.3810.10:FF:000001">
    <property type="entry name" value="Penicillin-binding protein 1A"/>
    <property type="match status" value="1"/>
</dbReference>
<keyword evidence="6" id="KW-0645">Protease</keyword>
<reference evidence="20 21" key="1">
    <citation type="submission" date="2019-07" db="EMBL/GenBank/DDBJ databases">
        <title>Genome sequence of 2 isolates from Red Sea Mangroves.</title>
        <authorList>
            <person name="Sefrji F."/>
            <person name="Michoud G."/>
            <person name="Merlino G."/>
            <person name="Daffonchio D."/>
        </authorList>
    </citation>
    <scope>NUCLEOTIDE SEQUENCE [LARGE SCALE GENOMIC DNA]</scope>
    <source>
        <strain evidence="20 21">R1DC41</strain>
    </source>
</reference>
<evidence type="ECO:0000256" key="13">
    <source>
        <dbReference type="ARBA" id="ARBA00023268"/>
    </source>
</evidence>
<dbReference type="GO" id="GO:0009002">
    <property type="term" value="F:serine-type D-Ala-D-Ala carboxypeptidase activity"/>
    <property type="evidence" value="ECO:0007669"/>
    <property type="project" value="UniProtKB-EC"/>
</dbReference>
<feature type="transmembrane region" description="Helical" evidence="17">
    <location>
        <begin position="20"/>
        <end position="41"/>
    </location>
</feature>
<sequence length="693" mass="77096">MEMFPPVGRERSKKWFRAGLILGGFVAAAIVTVCIALLIYARILGAPPLAVPQSSLYFSSTGEKIGESHSGEIRYWIPIEDMSEDLVHATIAVEDRNFYSHPGFDVKRIGGAVLADLRSMSMAQGASTITQQYARNLFLSHEKSWKRKISEAFYTLRLEMNYTKDDILSGYLNTIYYGHGAYGIEAASIYYFGKSAKELTLAESAMIAGVPKGPTYFSPFVNKDKAFDRMNIVLSSMVTNGYITEEEKAAALKERLTFIGQHIGNQQEMAPYFQDAVRAQLQDKIGLDAKAIALGGLRIYTTLNSKHQEIAEQVVAETISEESEIQLGFTSLDPKTGYVTALVGGRNYKESPYNRATQAIRQPGSTMKPLLYYAALERGFTPVTMLRSEPTSFRYDDDREVYEPQNFNHYYANGEITMAQAVAVSDNIYAVKTHLFLGDNILASTAKRFGLTTKMKDVPSLALGTSGVRVIDMANAYGMLANGGVEIEPVLVTKVETYNGEVLYEHKPSEKQQLNPDVAYVTTNMLTGMFDTKLNGYASVTGSSLIPQMTRPYAGKTGSTSSDNWMVGYSPSLSTAIWTGYDEGREITLLSDKLYAKNIWIRFMERVASGTQSENFTPTGNVVSLPIDPKSGKIATNHCSENVRSMYFIKGSEPTEFCDVVSEEQFDTEEETPKLSEPLPVEEKKDKPWWKFW</sequence>
<evidence type="ECO:0000256" key="8">
    <source>
        <dbReference type="ARBA" id="ARBA00022679"/>
    </source>
</evidence>
<dbReference type="InterPro" id="IPR023346">
    <property type="entry name" value="Lysozyme-like_dom_sf"/>
</dbReference>
<dbReference type="InterPro" id="IPR050396">
    <property type="entry name" value="Glycosyltr_51/Transpeptidase"/>
</dbReference>
<feature type="domain" description="Glycosyl transferase family 51" evidence="19">
    <location>
        <begin position="63"/>
        <end position="237"/>
    </location>
</feature>
<dbReference type="SUPFAM" id="SSF56601">
    <property type="entry name" value="beta-lactamase/transpeptidase-like"/>
    <property type="match status" value="1"/>
</dbReference>
<comment type="catalytic activity">
    <reaction evidence="15">
        <text>Preferential cleavage: (Ac)2-L-Lys-D-Ala-|-D-Ala. Also transpeptidation of peptidyl-alanyl moieties that are N-acyl substituents of D-alanine.</text>
        <dbReference type="EC" id="3.4.16.4"/>
    </reaction>
</comment>
<evidence type="ECO:0000256" key="7">
    <source>
        <dbReference type="ARBA" id="ARBA00022676"/>
    </source>
</evidence>
<dbReference type="Pfam" id="PF00905">
    <property type="entry name" value="Transpeptidase"/>
    <property type="match status" value="1"/>
</dbReference>
<dbReference type="InterPro" id="IPR001460">
    <property type="entry name" value="PCN-bd_Tpept"/>
</dbReference>
<evidence type="ECO:0000256" key="10">
    <source>
        <dbReference type="ARBA" id="ARBA00022960"/>
    </source>
</evidence>
<dbReference type="GO" id="GO:0009252">
    <property type="term" value="P:peptidoglycan biosynthetic process"/>
    <property type="evidence" value="ECO:0007669"/>
    <property type="project" value="UniProtKB-KW"/>
</dbReference>
<dbReference type="Gene3D" id="3.40.710.10">
    <property type="entry name" value="DD-peptidase/beta-lactamase superfamily"/>
    <property type="match status" value="1"/>
</dbReference>
<evidence type="ECO:0000256" key="14">
    <source>
        <dbReference type="ARBA" id="ARBA00023316"/>
    </source>
</evidence>
<keyword evidence="10" id="KW-0133">Cell shape</keyword>
<dbReference type="InterPro" id="IPR012338">
    <property type="entry name" value="Beta-lactam/transpept-like"/>
</dbReference>
<dbReference type="GO" id="GO:0008658">
    <property type="term" value="F:penicillin binding"/>
    <property type="evidence" value="ECO:0007669"/>
    <property type="project" value="InterPro"/>
</dbReference>
<organism evidence="20 21">
    <name type="scientific">Mangrovibacillus cuniculi</name>
    <dbReference type="NCBI Taxonomy" id="2593652"/>
    <lineage>
        <taxon>Bacteria</taxon>
        <taxon>Bacillati</taxon>
        <taxon>Bacillota</taxon>
        <taxon>Bacilli</taxon>
        <taxon>Bacillales</taxon>
        <taxon>Bacillaceae</taxon>
        <taxon>Mangrovibacillus</taxon>
    </lineage>
</organism>
<keyword evidence="9" id="KW-0378">Hydrolase</keyword>
<name>A0A7S8CD77_9BACI</name>
<keyword evidence="17" id="KW-0812">Transmembrane</keyword>
<accession>A0A7S8CD77</accession>
<keyword evidence="14" id="KW-0961">Cell wall biogenesis/degradation</keyword>
<dbReference type="GO" id="GO:0030288">
    <property type="term" value="C:outer membrane-bounded periplasmic space"/>
    <property type="evidence" value="ECO:0007669"/>
    <property type="project" value="TreeGrafter"/>
</dbReference>
<dbReference type="EMBL" id="CP049742">
    <property type="protein sequence ID" value="QPC47757.1"/>
    <property type="molecule type" value="Genomic_DNA"/>
</dbReference>
<dbReference type="GO" id="GO:0008360">
    <property type="term" value="P:regulation of cell shape"/>
    <property type="evidence" value="ECO:0007669"/>
    <property type="project" value="UniProtKB-KW"/>
</dbReference>
<feature type="domain" description="Penicillin-binding protein transpeptidase" evidence="18">
    <location>
        <begin position="330"/>
        <end position="572"/>
    </location>
</feature>
<evidence type="ECO:0000256" key="2">
    <source>
        <dbReference type="ARBA" id="ARBA00007090"/>
    </source>
</evidence>
<evidence type="ECO:0000313" key="20">
    <source>
        <dbReference type="EMBL" id="QPC47757.1"/>
    </source>
</evidence>
<evidence type="ECO:0000259" key="19">
    <source>
        <dbReference type="Pfam" id="PF00912"/>
    </source>
</evidence>
<keyword evidence="7" id="KW-0328">Glycosyltransferase</keyword>
<gene>
    <name evidence="20" type="ORF">G8O30_12705</name>
</gene>
<evidence type="ECO:0000256" key="17">
    <source>
        <dbReference type="SAM" id="Phobius"/>
    </source>
</evidence>
<dbReference type="Proteomes" id="UP000593626">
    <property type="component" value="Chromosome"/>
</dbReference>
<evidence type="ECO:0000256" key="5">
    <source>
        <dbReference type="ARBA" id="ARBA00022645"/>
    </source>
</evidence>
<evidence type="ECO:0000256" key="1">
    <source>
        <dbReference type="ARBA" id="ARBA00004236"/>
    </source>
</evidence>
<dbReference type="RefSeq" id="WP_239672431.1">
    <property type="nucleotide sequence ID" value="NZ_CP049742.1"/>
</dbReference>
<keyword evidence="13" id="KW-0511">Multifunctional enzyme</keyword>
<comment type="similarity">
    <text evidence="3">In the N-terminal section; belongs to the glycosyltransferase 51 family.</text>
</comment>
<protein>
    <submittedName>
        <fullName evidence="20">PBP1A family penicillin-binding protein</fullName>
    </submittedName>
</protein>
<evidence type="ECO:0000256" key="16">
    <source>
        <dbReference type="ARBA" id="ARBA00049902"/>
    </source>
</evidence>
<evidence type="ECO:0000256" key="9">
    <source>
        <dbReference type="ARBA" id="ARBA00022801"/>
    </source>
</evidence>
<keyword evidence="4" id="KW-1003">Cell membrane</keyword>
<dbReference type="InterPro" id="IPR036950">
    <property type="entry name" value="PBP_transglycosylase"/>
</dbReference>
<dbReference type="KEGG" id="mcui:G8O30_12705"/>
<dbReference type="GO" id="GO:0071555">
    <property type="term" value="P:cell wall organization"/>
    <property type="evidence" value="ECO:0007669"/>
    <property type="project" value="UniProtKB-KW"/>
</dbReference>
<keyword evidence="12 17" id="KW-0472">Membrane</keyword>
<dbReference type="GO" id="GO:0008955">
    <property type="term" value="F:peptidoglycan glycosyltransferase activity"/>
    <property type="evidence" value="ECO:0007669"/>
    <property type="project" value="UniProtKB-EC"/>
</dbReference>